<protein>
    <submittedName>
        <fullName evidence="2">Uncharacterized protein</fullName>
    </submittedName>
</protein>
<dbReference type="KEGG" id="bprl:CL2_30840"/>
<evidence type="ECO:0000256" key="1">
    <source>
        <dbReference type="SAM" id="Phobius"/>
    </source>
</evidence>
<proteinExistence type="predicted"/>
<dbReference type="AlphaFoldDB" id="D4MWT1"/>
<sequence length="33" mass="3721">MLTIDNLIGIICLCTTFYSLGYSHGQRDSKTKK</sequence>
<reference evidence="2 3" key="1">
    <citation type="submission" date="2010-03" db="EMBL/GenBank/DDBJ databases">
        <title>The genome sequence of Clostridiales sp. SSC/2.</title>
        <authorList>
            <consortium name="metaHIT consortium -- http://www.metahit.eu/"/>
            <person name="Pajon A."/>
            <person name="Turner K."/>
            <person name="Parkhill J."/>
            <person name="Duncan S."/>
            <person name="Flint H."/>
        </authorList>
    </citation>
    <scope>NUCLEOTIDE SEQUENCE [LARGE SCALE GENOMIC DNA]</scope>
    <source>
        <strain evidence="2 3">SSC/2</strain>
    </source>
</reference>
<keyword evidence="1" id="KW-0472">Membrane</keyword>
<evidence type="ECO:0000313" key="2">
    <source>
        <dbReference type="EMBL" id="CBL39847.1"/>
    </source>
</evidence>
<name>D4MWT1_ANAHA</name>
<evidence type="ECO:0000313" key="3">
    <source>
        <dbReference type="Proteomes" id="UP000008960"/>
    </source>
</evidence>
<dbReference type="EMBL" id="FP929061">
    <property type="protein sequence ID" value="CBL39847.1"/>
    <property type="molecule type" value="Genomic_DNA"/>
</dbReference>
<keyword evidence="1" id="KW-0812">Transmembrane</keyword>
<reference evidence="2 3" key="2">
    <citation type="submission" date="2010-03" db="EMBL/GenBank/DDBJ databases">
        <authorList>
            <person name="Pajon A."/>
        </authorList>
    </citation>
    <scope>NUCLEOTIDE SEQUENCE [LARGE SCALE GENOMIC DNA]</scope>
    <source>
        <strain evidence="2 3">SSC/2</strain>
    </source>
</reference>
<organism evidence="2 3">
    <name type="scientific">Anaerostipes hadrus</name>
    <dbReference type="NCBI Taxonomy" id="649756"/>
    <lineage>
        <taxon>Bacteria</taxon>
        <taxon>Bacillati</taxon>
        <taxon>Bacillota</taxon>
        <taxon>Clostridia</taxon>
        <taxon>Lachnospirales</taxon>
        <taxon>Lachnospiraceae</taxon>
        <taxon>Anaerostipes</taxon>
    </lineage>
</organism>
<dbReference type="Proteomes" id="UP000008960">
    <property type="component" value="Chromosome"/>
</dbReference>
<accession>D4MWT1</accession>
<feature type="transmembrane region" description="Helical" evidence="1">
    <location>
        <begin position="6"/>
        <end position="23"/>
    </location>
</feature>
<gene>
    <name evidence="2" type="ORF">CL2_30840</name>
</gene>
<keyword evidence="1" id="KW-1133">Transmembrane helix</keyword>